<dbReference type="RefSeq" id="WP_369942474.1">
    <property type="nucleotide sequence ID" value="NZ_JBCLUF010000026.1"/>
</dbReference>
<dbReference type="Gene3D" id="3.40.630.30">
    <property type="match status" value="1"/>
</dbReference>
<organism evidence="4 5">
    <name type="scientific">Ligilactobacillus faecis</name>
    <dbReference type="NCBI Taxonomy" id="762833"/>
    <lineage>
        <taxon>Bacteria</taxon>
        <taxon>Bacillati</taxon>
        <taxon>Bacillota</taxon>
        <taxon>Bacilli</taxon>
        <taxon>Lactobacillales</taxon>
        <taxon>Lactobacillaceae</taxon>
        <taxon>Ligilactobacillus</taxon>
    </lineage>
</organism>
<gene>
    <name evidence="4" type="ORF">AALT52_07435</name>
</gene>
<proteinExistence type="predicted"/>
<reference evidence="4 5" key="1">
    <citation type="submission" date="2024-03" db="EMBL/GenBank/DDBJ databases">
        <title>Mouse gut bacterial collection (mGBC) of GemPharmatech.</title>
        <authorList>
            <person name="He Y."/>
            <person name="Dong L."/>
            <person name="Wu D."/>
            <person name="Gao X."/>
            <person name="Lin Z."/>
        </authorList>
    </citation>
    <scope>NUCLEOTIDE SEQUENCE [LARGE SCALE GENOMIC DNA]</scope>
    <source>
        <strain evidence="4 5">15-30</strain>
    </source>
</reference>
<keyword evidence="1" id="KW-0808">Transferase</keyword>
<keyword evidence="2" id="KW-0012">Acyltransferase</keyword>
<dbReference type="CDD" id="cd04301">
    <property type="entry name" value="NAT_SF"/>
    <property type="match status" value="1"/>
</dbReference>
<name>A0ABV4DTL1_9LACO</name>
<comment type="caution">
    <text evidence="4">The sequence shown here is derived from an EMBL/GenBank/DDBJ whole genome shotgun (WGS) entry which is preliminary data.</text>
</comment>
<dbReference type="Pfam" id="PF13420">
    <property type="entry name" value="Acetyltransf_4"/>
    <property type="match status" value="1"/>
</dbReference>
<accession>A0ABV4DTL1</accession>
<evidence type="ECO:0000256" key="1">
    <source>
        <dbReference type="ARBA" id="ARBA00022679"/>
    </source>
</evidence>
<evidence type="ECO:0000313" key="5">
    <source>
        <dbReference type="Proteomes" id="UP001565236"/>
    </source>
</evidence>
<dbReference type="SUPFAM" id="SSF55729">
    <property type="entry name" value="Acyl-CoA N-acyltransferases (Nat)"/>
    <property type="match status" value="1"/>
</dbReference>
<dbReference type="PANTHER" id="PTHR43072">
    <property type="entry name" value="N-ACETYLTRANSFERASE"/>
    <property type="match status" value="1"/>
</dbReference>
<sequence length="190" mass="21899">MNELEIRTAKPSDASTLLAIYAYYVKETAITFEYAVPTLSDFRQRIETTLETYPFLVALKAGEIVGFAYAGPFNHREAYKWSVEVTIYLDPNKRRLGAGKKLYQALEAKLKAQGIQNINACISVPNKEDEHLNYDSMHFHEHLGYRLVGRFHACGYKFETWYDMIWMEKSIGEHSVPAPKFIPFAEMSEK</sequence>
<evidence type="ECO:0000256" key="2">
    <source>
        <dbReference type="ARBA" id="ARBA00023315"/>
    </source>
</evidence>
<dbReference type="PANTHER" id="PTHR43072:SF23">
    <property type="entry name" value="UPF0039 PROTEIN C11D3.02C"/>
    <property type="match status" value="1"/>
</dbReference>
<evidence type="ECO:0000259" key="3">
    <source>
        <dbReference type="PROSITE" id="PS51186"/>
    </source>
</evidence>
<protein>
    <submittedName>
        <fullName evidence="4">N-acetyltransferase family protein</fullName>
    </submittedName>
</protein>
<feature type="domain" description="N-acetyltransferase" evidence="3">
    <location>
        <begin position="4"/>
        <end position="172"/>
    </location>
</feature>
<dbReference type="PROSITE" id="PS51186">
    <property type="entry name" value="GNAT"/>
    <property type="match status" value="1"/>
</dbReference>
<dbReference type="EMBL" id="JBCLUF010000026">
    <property type="protein sequence ID" value="MEY8662716.1"/>
    <property type="molecule type" value="Genomic_DNA"/>
</dbReference>
<evidence type="ECO:0000313" key="4">
    <source>
        <dbReference type="EMBL" id="MEY8662716.1"/>
    </source>
</evidence>
<keyword evidence="5" id="KW-1185">Reference proteome</keyword>
<dbReference type="InterPro" id="IPR016181">
    <property type="entry name" value="Acyl_CoA_acyltransferase"/>
</dbReference>
<dbReference type="Proteomes" id="UP001565236">
    <property type="component" value="Unassembled WGS sequence"/>
</dbReference>
<dbReference type="InterPro" id="IPR000182">
    <property type="entry name" value="GNAT_dom"/>
</dbReference>